<feature type="domain" description="CHAT" evidence="1">
    <location>
        <begin position="801"/>
        <end position="1111"/>
    </location>
</feature>
<reference evidence="3" key="1">
    <citation type="submission" date="2018-05" db="EMBL/GenBank/DDBJ databases">
        <authorList>
            <person name="Klenk H.-P."/>
            <person name="Huntemann M."/>
            <person name="Clum A."/>
            <person name="Pillay M."/>
            <person name="Palaniappan K."/>
            <person name="Varghese N."/>
            <person name="Mikhailova N."/>
            <person name="Stamatis D."/>
            <person name="Reddy T."/>
            <person name="Daum C."/>
            <person name="Shapiro N."/>
            <person name="Ivanova N."/>
            <person name="Kyrpides N."/>
            <person name="Woyke T."/>
        </authorList>
    </citation>
    <scope>NUCLEOTIDE SEQUENCE [LARGE SCALE GENOMIC DNA]</scope>
    <source>
        <strain evidence="3">DSM 45417</strain>
    </source>
</reference>
<name>A0A317QPY5_9ACTN</name>
<sequence length="1112" mass="119529">MLSNEALAEAALALHLVPDLLDDPAVLYALGMLRWLRYQVGRSPDEDREELAAALLLLLPVYSGSPDAIPDPLRHYLDRHPPGGAFDPDVMAKRAAPFLRSASIREALDSRDDGALSAAIEILRDAVAATPSEDPDRNRLLGPLASVLQAHYEASGDLSELDEAVETGEAAVAAAPVDSAERAGALINLGVALLWSYEHRGDLDDLERAIRTGRQAVAVTRGDSTLQIQARSNLGGALLRRFERRGDPADLDEAIEAHEAAVEASDDHPRRAGFLSNLGVVLRLRYEYRGELDDLNRAVDATEAAVTEAPAGHPDRPGSLMHLGAALWTRYLHLGHVTDLDRAIEAGEAAQAAFPAGVPDGTRSLTNLATLLHTRYMRLGRLEDLNRAIEAGEAALAAVADDVPDRGTVLSNLGGSLSARHDRLGQLADLERAIAVGEAALTVIPADSPSRAGTLTNLGLALHRRFGRLGHHADLDRAIQLSEAAVAATPSQFPDRALYLCNLGADLLTRFQHTGASEDRHRAAAALREAATSRTAPASTRANAGNLWGQAAVAGEDWAEAVEGYSAAIDLLSQVATRDLERPDQEFRLGPLAGLASRAAACCLQAGQVDRAVERLEQGRGVLLGHALDTRTDLSTLEREHPELAAEFIRLRREFDGPAGSPLEFPADGPPVLGFSGADFDLPAAGREIDRRLALAEQFERLTADIRSHAGFERFLLPPPVGELLQAADQGPLVLVNVDEIRSDALLLTTSGVQVVPLPALTPGLVRDQVVALLDALDTAQESAAPSGERDRAEAQLLGILGWLWDTIAGPVLEALDITRAPDERAGEGWPRLWWCPSGLLSLLPLHAAGRHATRFDRSPTTVLDRALSAYTPTVRALMHARRRHAARLTGSPSTDGGQLLVVTMPHTPGERDLPGTVEEAVVLRELFRDRVLLLHGELHPEDAARLEDFVLDPAEVGATYERTAAALPTCRWVHFACHATSDATNPSASRLLLADHRTRPLTVLELTRLRLEDAELAFLSACATARTSLRLADEAIQLAAACQVAGYRRVIATLWPIADRPAVRIAADVYQGLADHGADRAALALHQVVRRRRDLDPTRSSRWAAHVYSGA</sequence>
<dbReference type="InterPro" id="IPR024983">
    <property type="entry name" value="CHAT_dom"/>
</dbReference>
<evidence type="ECO:0000313" key="2">
    <source>
        <dbReference type="EMBL" id="PWW24225.1"/>
    </source>
</evidence>
<evidence type="ECO:0000259" key="1">
    <source>
        <dbReference type="Pfam" id="PF12770"/>
    </source>
</evidence>
<dbReference type="InterPro" id="IPR011990">
    <property type="entry name" value="TPR-like_helical_dom_sf"/>
</dbReference>
<gene>
    <name evidence="2" type="ORF">JD79_03403</name>
</gene>
<dbReference type="PANTHER" id="PTHR19959:SF119">
    <property type="entry name" value="FUNGAL LIPASE-LIKE DOMAIN-CONTAINING PROTEIN"/>
    <property type="match status" value="1"/>
</dbReference>
<dbReference type="Pfam" id="PF12770">
    <property type="entry name" value="CHAT"/>
    <property type="match status" value="1"/>
</dbReference>
<keyword evidence="3" id="KW-1185">Reference proteome</keyword>
<protein>
    <submittedName>
        <fullName evidence="2">CHAT domain-containing protein</fullName>
    </submittedName>
</protein>
<dbReference type="EMBL" id="QGTX01000001">
    <property type="protein sequence ID" value="PWW24225.1"/>
    <property type="molecule type" value="Genomic_DNA"/>
</dbReference>
<organism evidence="2 3">
    <name type="scientific">Geodermatophilus normandii</name>
    <dbReference type="NCBI Taxonomy" id="1137989"/>
    <lineage>
        <taxon>Bacteria</taxon>
        <taxon>Bacillati</taxon>
        <taxon>Actinomycetota</taxon>
        <taxon>Actinomycetes</taxon>
        <taxon>Geodermatophilales</taxon>
        <taxon>Geodermatophilaceae</taxon>
        <taxon>Geodermatophilus</taxon>
    </lineage>
</organism>
<dbReference type="SUPFAM" id="SSF48452">
    <property type="entry name" value="TPR-like"/>
    <property type="match status" value="1"/>
</dbReference>
<dbReference type="AlphaFoldDB" id="A0A317QPY5"/>
<accession>A0A317QPY5</accession>
<proteinExistence type="predicted"/>
<dbReference type="PANTHER" id="PTHR19959">
    <property type="entry name" value="KINESIN LIGHT CHAIN"/>
    <property type="match status" value="1"/>
</dbReference>
<evidence type="ECO:0000313" key="3">
    <source>
        <dbReference type="Proteomes" id="UP000246661"/>
    </source>
</evidence>
<comment type="caution">
    <text evidence="2">The sequence shown here is derived from an EMBL/GenBank/DDBJ whole genome shotgun (WGS) entry which is preliminary data.</text>
</comment>
<dbReference type="Gene3D" id="1.25.40.10">
    <property type="entry name" value="Tetratricopeptide repeat domain"/>
    <property type="match status" value="3"/>
</dbReference>
<dbReference type="Proteomes" id="UP000246661">
    <property type="component" value="Unassembled WGS sequence"/>
</dbReference>